<dbReference type="Proteomes" id="UP000297549">
    <property type="component" value="Unassembled WGS sequence"/>
</dbReference>
<sequence>MSTGSDITADIPVGDLQLYDNYRPPMEAGNYFITVSHSLPGVATGGDVLRTRQEFLVAAPQFTIDTQQIINQYPAAGSTGQYGEVLPHLVLKDPMLAWERHMGGTNTPWLALLVFEEAELADGDDPHTKTHTATVADFLALAAPVLAPKPALEADVDPTSPCHYIRMAADVFQAVVPRLDELPYLSHVRKVNTDDRASLSLHEHGLFSVTAANRFPRAAGATASQPIKNIMHLVSLEGMEKYLAADADLKAYSGGVALVSLASWTFLCLPDQAQDFNSLATNLITQEITNGAVDPGRLWLRLPMPSTAPADVAGKEVQQRIAHGYSPLAYHTRSGEDTFAWYRGPLTPLLTQPQQLDAPFYTADAALIYDPAFGVFDVSLAAAWELGREVALADAHFAQRLLAFRRKAHRLTDALYRRLTSDHFTANQIDQLDATTTVQDTLLGLLTPQLVQDIGATADSSRLNATPPAATPTPAPDPIADTRAFLADPAVLTQLQELTAEELAPLAEWLAQLMLLYPVPFDNLVPDERILPVESLRFFYLDENWLRAALDGALSLGLDSSKQTFFTQVTKNLVYEAARQALAVVRDVLQGRQPGTAPQPPTIISGFLLRSALVTGWPNLAVRAKDKADTSLKILRLDHLATNVLFCLFDGVPHTVEFSEPQESLGFGVDEAGNAVLRTVAPGATNVGAQVGTVQIRDLHGQQPLGMRAPGSRVLHIAPTDAAGLVQTLAAALRKLGVKLPNDTLGPAAFALQLIKSAEAVVFTSQAS</sequence>
<protein>
    <submittedName>
        <fullName evidence="1">Uncharacterized protein</fullName>
    </submittedName>
</protein>
<dbReference type="EMBL" id="SRLC01000001">
    <property type="protein sequence ID" value="TGE24334.1"/>
    <property type="molecule type" value="Genomic_DNA"/>
</dbReference>
<dbReference type="RefSeq" id="WP_135461813.1">
    <property type="nucleotide sequence ID" value="NZ_SRLC01000001.1"/>
</dbReference>
<accession>A0A4Z0Q414</accession>
<evidence type="ECO:0000313" key="1">
    <source>
        <dbReference type="EMBL" id="TGE24334.1"/>
    </source>
</evidence>
<gene>
    <name evidence="1" type="ORF">E5K00_03720</name>
</gene>
<organism evidence="1 2">
    <name type="scientific">Hymenobacter aquaticus</name>
    <dbReference type="NCBI Taxonomy" id="1867101"/>
    <lineage>
        <taxon>Bacteria</taxon>
        <taxon>Pseudomonadati</taxon>
        <taxon>Bacteroidota</taxon>
        <taxon>Cytophagia</taxon>
        <taxon>Cytophagales</taxon>
        <taxon>Hymenobacteraceae</taxon>
        <taxon>Hymenobacter</taxon>
    </lineage>
</organism>
<comment type="caution">
    <text evidence="1">The sequence shown here is derived from an EMBL/GenBank/DDBJ whole genome shotgun (WGS) entry which is preliminary data.</text>
</comment>
<evidence type="ECO:0000313" key="2">
    <source>
        <dbReference type="Proteomes" id="UP000297549"/>
    </source>
</evidence>
<dbReference type="AlphaFoldDB" id="A0A4Z0Q414"/>
<dbReference type="OrthoDB" id="4846903at2"/>
<name>A0A4Z0Q414_9BACT</name>
<proteinExistence type="predicted"/>
<reference evidence="1 2" key="1">
    <citation type="submission" date="2019-04" db="EMBL/GenBank/DDBJ databases">
        <authorList>
            <person name="Feng G."/>
            <person name="Zhang J."/>
            <person name="Zhu H."/>
        </authorList>
    </citation>
    <scope>NUCLEOTIDE SEQUENCE [LARGE SCALE GENOMIC DNA]</scope>
    <source>
        <strain evidence="1 2">JCM 31653</strain>
    </source>
</reference>
<keyword evidence="2" id="KW-1185">Reference proteome</keyword>